<dbReference type="InterPro" id="IPR027417">
    <property type="entry name" value="P-loop_NTPase"/>
</dbReference>
<keyword evidence="7 12" id="KW-0227">DNA damage</keyword>
<comment type="similarity">
    <text evidence="2 12 13">Belongs to the RecF family.</text>
</comment>
<dbReference type="GO" id="GO:0006302">
    <property type="term" value="P:double-strand break repair"/>
    <property type="evidence" value="ECO:0007669"/>
    <property type="project" value="TreeGrafter"/>
</dbReference>
<comment type="caution">
    <text evidence="15">The sequence shown here is derived from an EMBL/GenBank/DDBJ whole genome shotgun (WGS) entry which is preliminary data.</text>
</comment>
<keyword evidence="10 12" id="KW-0234">DNA repair</keyword>
<keyword evidence="11 12" id="KW-0742">SOS response</keyword>
<keyword evidence="4 12" id="KW-0963">Cytoplasm</keyword>
<keyword evidence="6 12" id="KW-0547">Nucleotide-binding</keyword>
<dbReference type="GO" id="GO:0003697">
    <property type="term" value="F:single-stranded DNA binding"/>
    <property type="evidence" value="ECO:0007669"/>
    <property type="project" value="UniProtKB-UniRule"/>
</dbReference>
<evidence type="ECO:0000313" key="16">
    <source>
        <dbReference type="Proteomes" id="UP000233425"/>
    </source>
</evidence>
<evidence type="ECO:0000256" key="2">
    <source>
        <dbReference type="ARBA" id="ARBA00008016"/>
    </source>
</evidence>
<dbReference type="Pfam" id="PF02463">
    <property type="entry name" value="SMC_N"/>
    <property type="match status" value="1"/>
</dbReference>
<dbReference type="EMBL" id="NNSR01000016">
    <property type="protein sequence ID" value="PKD32681.1"/>
    <property type="molecule type" value="Genomic_DNA"/>
</dbReference>
<keyword evidence="5 12" id="KW-0235">DNA replication</keyword>
<proteinExistence type="inferred from homology"/>
<dbReference type="Gene3D" id="3.40.50.300">
    <property type="entry name" value="P-loop containing nucleotide triphosphate hydrolases"/>
    <property type="match status" value="1"/>
</dbReference>
<sequence>MKVIALKFENYRNLKDNIISPCDGVNIIYGDNAQGKTNLLESLWFFCGGHSFRGSKDSEVINWDRNFAKIEMRFFGQDREQTAKILFKGGKKTVEINGVQKNSAAALIERFCAVVFSPEHLSLIKRGPGERRKFIDSAICREKLKNAVVLSKYNRILNQRNSLLKDIYRRPSLEDTLSVWDEPLLKNGAVLVKKRIDYVKMLSDRAVKYHDGISKGKEELKIRYVSGCDITEDDSTDEIYEKLKTKLETHKSDDIRTGFTNYGPHRDDIEIIINGKNAKAFASQGQQRSAVLSLKLAEASVLRERMGEEPVILLDDVLSELDAKRQDFLLNELHGCQVFITCCEKSNKEQLRNGKIFLLNNGVVS</sequence>
<dbReference type="InterPro" id="IPR001238">
    <property type="entry name" value="DNA-binding_RecF"/>
</dbReference>
<dbReference type="GO" id="GO:0006260">
    <property type="term" value="P:DNA replication"/>
    <property type="evidence" value="ECO:0007669"/>
    <property type="project" value="UniProtKB-UniRule"/>
</dbReference>
<dbReference type="PANTHER" id="PTHR32182">
    <property type="entry name" value="DNA REPLICATION AND REPAIR PROTEIN RECF"/>
    <property type="match status" value="1"/>
</dbReference>
<dbReference type="AlphaFoldDB" id="A0A2N0V0D0"/>
<dbReference type="PROSITE" id="PS00618">
    <property type="entry name" value="RECF_2"/>
    <property type="match status" value="1"/>
</dbReference>
<dbReference type="GO" id="GO:0005737">
    <property type="term" value="C:cytoplasm"/>
    <property type="evidence" value="ECO:0007669"/>
    <property type="project" value="UniProtKB-SubCell"/>
</dbReference>
<reference evidence="15" key="1">
    <citation type="journal article" date="2018" name="Environ. Microbiol.">
        <title>Sporulation capability and amylosome conservation among diverse human colonic and rumen isolates of the keystone starch-degrader Ruminococcus bromii.</title>
        <authorList>
            <person name="Mukhopadhya I."/>
            <person name="Morais S."/>
            <person name="Laverde-Gomez J."/>
            <person name="Sheridan P.O."/>
            <person name="Walker A.W."/>
            <person name="Kelly W."/>
            <person name="Klieve A.V."/>
            <person name="Ouwerkerk D."/>
            <person name="Duncan S.H."/>
            <person name="Louis P."/>
            <person name="Koropatkin N."/>
            <person name="Cockburn D."/>
            <person name="Kibler R."/>
            <person name="Cooper P.J."/>
            <person name="Sandoval C."/>
            <person name="Crost E."/>
            <person name="Juge N."/>
            <person name="Bayer E.A."/>
            <person name="Flint H.J."/>
        </authorList>
    </citation>
    <scope>NUCLEOTIDE SEQUENCE [LARGE SCALE GENOMIC DNA]</scope>
    <source>
        <strain evidence="15">ATCC 27255</strain>
    </source>
</reference>
<organism evidence="15 16">
    <name type="scientific">Ruminococcus bromii</name>
    <dbReference type="NCBI Taxonomy" id="40518"/>
    <lineage>
        <taxon>Bacteria</taxon>
        <taxon>Bacillati</taxon>
        <taxon>Bacillota</taxon>
        <taxon>Clostridia</taxon>
        <taxon>Eubacteriales</taxon>
        <taxon>Oscillospiraceae</taxon>
        <taxon>Ruminococcus</taxon>
    </lineage>
</organism>
<evidence type="ECO:0000259" key="14">
    <source>
        <dbReference type="Pfam" id="PF02463"/>
    </source>
</evidence>
<dbReference type="RefSeq" id="WP_101028310.1">
    <property type="nucleotide sequence ID" value="NZ_CABMMZ010000016.1"/>
</dbReference>
<dbReference type="SUPFAM" id="SSF52540">
    <property type="entry name" value="P-loop containing nucleoside triphosphate hydrolases"/>
    <property type="match status" value="1"/>
</dbReference>
<dbReference type="NCBIfam" id="TIGR00611">
    <property type="entry name" value="recf"/>
    <property type="match status" value="1"/>
</dbReference>
<comment type="function">
    <text evidence="12 13">The RecF protein is involved in DNA metabolism; it is required for DNA replication and normal SOS inducibility. RecF binds preferentially to single-stranded, linear DNA. It also seems to bind ATP.</text>
</comment>
<evidence type="ECO:0000256" key="12">
    <source>
        <dbReference type="HAMAP-Rule" id="MF_00365"/>
    </source>
</evidence>
<evidence type="ECO:0000256" key="5">
    <source>
        <dbReference type="ARBA" id="ARBA00022705"/>
    </source>
</evidence>
<evidence type="ECO:0000256" key="3">
    <source>
        <dbReference type="ARBA" id="ARBA00020170"/>
    </source>
</evidence>
<feature type="binding site" evidence="12">
    <location>
        <begin position="30"/>
        <end position="37"/>
    </location>
    <ligand>
        <name>ATP</name>
        <dbReference type="ChEBI" id="CHEBI:30616"/>
    </ligand>
</feature>
<evidence type="ECO:0000256" key="4">
    <source>
        <dbReference type="ARBA" id="ARBA00022490"/>
    </source>
</evidence>
<dbReference type="Proteomes" id="UP000233425">
    <property type="component" value="Unassembled WGS sequence"/>
</dbReference>
<evidence type="ECO:0000256" key="9">
    <source>
        <dbReference type="ARBA" id="ARBA00023125"/>
    </source>
</evidence>
<name>A0A2N0V0D0_9FIRM</name>
<dbReference type="HAMAP" id="MF_00365">
    <property type="entry name" value="RecF"/>
    <property type="match status" value="1"/>
</dbReference>
<keyword evidence="9 12" id="KW-0238">DNA-binding</keyword>
<dbReference type="InterPro" id="IPR042174">
    <property type="entry name" value="RecF_2"/>
</dbReference>
<protein>
    <recommendedName>
        <fullName evidence="3 12">DNA replication and repair protein RecF</fullName>
    </recommendedName>
</protein>
<dbReference type="Gene3D" id="1.20.1050.90">
    <property type="entry name" value="RecF/RecN/SMC, N-terminal domain"/>
    <property type="match status" value="1"/>
</dbReference>
<evidence type="ECO:0000256" key="1">
    <source>
        <dbReference type="ARBA" id="ARBA00004496"/>
    </source>
</evidence>
<evidence type="ECO:0000256" key="7">
    <source>
        <dbReference type="ARBA" id="ARBA00022763"/>
    </source>
</evidence>
<gene>
    <name evidence="12 15" type="primary">recF</name>
    <name evidence="15" type="ORF">RBATCC27255_00154</name>
</gene>
<evidence type="ECO:0000313" key="15">
    <source>
        <dbReference type="EMBL" id="PKD32681.1"/>
    </source>
</evidence>
<keyword evidence="16" id="KW-1185">Reference proteome</keyword>
<evidence type="ECO:0000256" key="8">
    <source>
        <dbReference type="ARBA" id="ARBA00022840"/>
    </source>
</evidence>
<dbReference type="GO" id="GO:0005524">
    <property type="term" value="F:ATP binding"/>
    <property type="evidence" value="ECO:0007669"/>
    <property type="project" value="UniProtKB-UniRule"/>
</dbReference>
<comment type="subcellular location">
    <subcellularLocation>
        <location evidence="1 12 13">Cytoplasm</location>
    </subcellularLocation>
</comment>
<evidence type="ECO:0000256" key="13">
    <source>
        <dbReference type="RuleBase" id="RU000578"/>
    </source>
</evidence>
<dbReference type="PANTHER" id="PTHR32182:SF0">
    <property type="entry name" value="DNA REPLICATION AND REPAIR PROTEIN RECF"/>
    <property type="match status" value="1"/>
</dbReference>
<evidence type="ECO:0000256" key="11">
    <source>
        <dbReference type="ARBA" id="ARBA00023236"/>
    </source>
</evidence>
<keyword evidence="8 12" id="KW-0067">ATP-binding</keyword>
<evidence type="ECO:0000256" key="10">
    <source>
        <dbReference type="ARBA" id="ARBA00023204"/>
    </source>
</evidence>
<dbReference type="InterPro" id="IPR003395">
    <property type="entry name" value="RecF/RecN/SMC_N"/>
</dbReference>
<dbReference type="GO" id="GO:0009432">
    <property type="term" value="P:SOS response"/>
    <property type="evidence" value="ECO:0007669"/>
    <property type="project" value="UniProtKB-UniRule"/>
</dbReference>
<dbReference type="GO" id="GO:0000731">
    <property type="term" value="P:DNA synthesis involved in DNA repair"/>
    <property type="evidence" value="ECO:0007669"/>
    <property type="project" value="TreeGrafter"/>
</dbReference>
<evidence type="ECO:0000256" key="6">
    <source>
        <dbReference type="ARBA" id="ARBA00022741"/>
    </source>
</evidence>
<feature type="domain" description="RecF/RecN/SMC N-terminal" evidence="14">
    <location>
        <begin position="5"/>
        <end position="350"/>
    </location>
</feature>
<dbReference type="InterPro" id="IPR018078">
    <property type="entry name" value="DNA-binding_RecF_CS"/>
</dbReference>
<accession>A0A2N0V0D0</accession>